<accession>A0A1C4EMH7</accession>
<reference evidence="1 2" key="1">
    <citation type="submission" date="2016-08" db="EMBL/GenBank/DDBJ databases">
        <authorList>
            <person name="Seilhamer J.J."/>
        </authorList>
    </citation>
    <scope>NUCLEOTIDE SEQUENCE [LARGE SCALE GENOMIC DNA]</scope>
    <source>
        <strain evidence="1 2">IEBC_T61001</strain>
    </source>
</reference>
<dbReference type="EMBL" id="FMBI01000033">
    <property type="protein sequence ID" value="SCC44793.1"/>
    <property type="molecule type" value="Genomic_DNA"/>
</dbReference>
<organism evidence="1 2">
    <name type="scientific">Bacillus thuringiensis</name>
    <dbReference type="NCBI Taxonomy" id="1428"/>
    <lineage>
        <taxon>Bacteria</taxon>
        <taxon>Bacillati</taxon>
        <taxon>Bacillota</taxon>
        <taxon>Bacilli</taxon>
        <taxon>Bacillales</taxon>
        <taxon>Bacillaceae</taxon>
        <taxon>Bacillus</taxon>
        <taxon>Bacillus cereus group</taxon>
    </lineage>
</organism>
<protein>
    <submittedName>
        <fullName evidence="1">Uncharacterized protein</fullName>
    </submittedName>
</protein>
<dbReference type="Proteomes" id="UP000195991">
    <property type="component" value="Unassembled WGS sequence"/>
</dbReference>
<evidence type="ECO:0000313" key="1">
    <source>
        <dbReference type="EMBL" id="SCC44793.1"/>
    </source>
</evidence>
<dbReference type="AlphaFoldDB" id="A0A1C4EMH7"/>
<proteinExistence type="predicted"/>
<evidence type="ECO:0000313" key="2">
    <source>
        <dbReference type="Proteomes" id="UP000195991"/>
    </source>
</evidence>
<name>A0A1C4EMH7_BACTU</name>
<gene>
    <name evidence="1" type="ORF">BTT61001_03343</name>
</gene>
<sequence>MDETWEKTENVTNLFY</sequence>